<keyword evidence="3" id="KW-1185">Reference proteome</keyword>
<comment type="caution">
    <text evidence="2">The sequence shown here is derived from an EMBL/GenBank/DDBJ whole genome shotgun (WGS) entry which is preliminary data.</text>
</comment>
<name>A0A918TDW4_9BACT</name>
<gene>
    <name evidence="2" type="ORF">GCM10007100_06550</name>
</gene>
<feature type="domain" description="Phosphodiester glycosidase" evidence="1">
    <location>
        <begin position="66"/>
        <end position="220"/>
    </location>
</feature>
<dbReference type="RefSeq" id="WP_189567318.1">
    <property type="nucleotide sequence ID" value="NZ_BMXI01000002.1"/>
</dbReference>
<dbReference type="PANTHER" id="PTHR40446:SF2">
    <property type="entry name" value="N-ACETYLGLUCOSAMINE-1-PHOSPHODIESTER ALPHA-N-ACETYLGLUCOSAMINIDASE"/>
    <property type="match status" value="1"/>
</dbReference>
<dbReference type="AlphaFoldDB" id="A0A918TDW4"/>
<proteinExistence type="predicted"/>
<dbReference type="Proteomes" id="UP000644507">
    <property type="component" value="Unassembled WGS sequence"/>
</dbReference>
<dbReference type="PANTHER" id="PTHR40446">
    <property type="entry name" value="N-ACETYLGLUCOSAMINE-1-PHOSPHODIESTER ALPHA-N-ACETYLGLUCOSAMINIDASE"/>
    <property type="match status" value="1"/>
</dbReference>
<organism evidence="2 3">
    <name type="scientific">Roseibacillus persicicus</name>
    <dbReference type="NCBI Taxonomy" id="454148"/>
    <lineage>
        <taxon>Bacteria</taxon>
        <taxon>Pseudomonadati</taxon>
        <taxon>Verrucomicrobiota</taxon>
        <taxon>Verrucomicrobiia</taxon>
        <taxon>Verrucomicrobiales</taxon>
        <taxon>Verrucomicrobiaceae</taxon>
        <taxon>Roseibacillus</taxon>
    </lineage>
</organism>
<protein>
    <recommendedName>
        <fullName evidence="1">Phosphodiester glycosidase domain-containing protein</fullName>
    </recommendedName>
</protein>
<reference evidence="2" key="1">
    <citation type="journal article" date="2014" name="Int. J. Syst. Evol. Microbiol.">
        <title>Complete genome sequence of Corynebacterium casei LMG S-19264T (=DSM 44701T), isolated from a smear-ripened cheese.</title>
        <authorList>
            <consortium name="US DOE Joint Genome Institute (JGI-PGF)"/>
            <person name="Walter F."/>
            <person name="Albersmeier A."/>
            <person name="Kalinowski J."/>
            <person name="Ruckert C."/>
        </authorList>
    </citation>
    <scope>NUCLEOTIDE SEQUENCE</scope>
    <source>
        <strain evidence="2">KCTC 12988</strain>
    </source>
</reference>
<reference evidence="2" key="2">
    <citation type="submission" date="2020-09" db="EMBL/GenBank/DDBJ databases">
        <authorList>
            <person name="Sun Q."/>
            <person name="Kim S."/>
        </authorList>
    </citation>
    <scope>NUCLEOTIDE SEQUENCE</scope>
    <source>
        <strain evidence="2">KCTC 12988</strain>
    </source>
</reference>
<dbReference type="Pfam" id="PF09992">
    <property type="entry name" value="NAGPA"/>
    <property type="match status" value="1"/>
</dbReference>
<evidence type="ECO:0000313" key="2">
    <source>
        <dbReference type="EMBL" id="GHC44024.1"/>
    </source>
</evidence>
<accession>A0A918TDW4</accession>
<dbReference type="EMBL" id="BMXI01000002">
    <property type="protein sequence ID" value="GHC44024.1"/>
    <property type="molecule type" value="Genomic_DNA"/>
</dbReference>
<evidence type="ECO:0000313" key="3">
    <source>
        <dbReference type="Proteomes" id="UP000644507"/>
    </source>
</evidence>
<sequence>MRIIFLCLALVLGVHSAEEKFELHGKSFRVFKAQPEDVRLVWKGANDKPLFSFQQARQALLEDGQKVTMLMNGGIFEPRQIPSGLYVEKGKELNPLNLKDAPGNFFLKPNAVFCLRKTEEGLRAEVVESKALSQWSAEKKATLWYAVQSGPALLLDGKTHPAFNRGSKSELLRNGVGVDETGQVVFVITDGKTEVNLWTFADCFRQLGCRNALFLDGDISQMKVDPPAEVKGHGFATIFGVVKE</sequence>
<evidence type="ECO:0000259" key="1">
    <source>
        <dbReference type="Pfam" id="PF09992"/>
    </source>
</evidence>
<dbReference type="InterPro" id="IPR018711">
    <property type="entry name" value="NAGPA"/>
</dbReference>